<protein>
    <submittedName>
        <fullName evidence="1">Uncharacterized protein</fullName>
    </submittedName>
</protein>
<dbReference type="EMBL" id="JABWDY010033644">
    <property type="protein sequence ID" value="KAF5183290.1"/>
    <property type="molecule type" value="Genomic_DNA"/>
</dbReference>
<comment type="caution">
    <text evidence="1">The sequence shown here is derived from an EMBL/GenBank/DDBJ whole genome shotgun (WGS) entry which is preliminary data.</text>
</comment>
<evidence type="ECO:0000313" key="1">
    <source>
        <dbReference type="EMBL" id="KAF5183290.1"/>
    </source>
</evidence>
<gene>
    <name evidence="1" type="ORF">FRX31_027123</name>
</gene>
<proteinExistence type="predicted"/>
<name>A0A7J6VGG9_THATH</name>
<dbReference type="AlphaFoldDB" id="A0A7J6VGG9"/>
<evidence type="ECO:0000313" key="2">
    <source>
        <dbReference type="Proteomes" id="UP000554482"/>
    </source>
</evidence>
<organism evidence="1 2">
    <name type="scientific">Thalictrum thalictroides</name>
    <name type="common">Rue-anemone</name>
    <name type="synonym">Anemone thalictroides</name>
    <dbReference type="NCBI Taxonomy" id="46969"/>
    <lineage>
        <taxon>Eukaryota</taxon>
        <taxon>Viridiplantae</taxon>
        <taxon>Streptophyta</taxon>
        <taxon>Embryophyta</taxon>
        <taxon>Tracheophyta</taxon>
        <taxon>Spermatophyta</taxon>
        <taxon>Magnoliopsida</taxon>
        <taxon>Ranunculales</taxon>
        <taxon>Ranunculaceae</taxon>
        <taxon>Thalictroideae</taxon>
        <taxon>Thalictrum</taxon>
    </lineage>
</organism>
<accession>A0A7J6VGG9</accession>
<keyword evidence="2" id="KW-1185">Reference proteome</keyword>
<dbReference type="Proteomes" id="UP000554482">
    <property type="component" value="Unassembled WGS sequence"/>
</dbReference>
<feature type="non-terminal residue" evidence="1">
    <location>
        <position position="1"/>
    </location>
</feature>
<reference evidence="1 2" key="1">
    <citation type="submission" date="2020-06" db="EMBL/GenBank/DDBJ databases">
        <title>Transcriptomic and genomic resources for Thalictrum thalictroides and T. hernandezii: Facilitating candidate gene discovery in an emerging model plant lineage.</title>
        <authorList>
            <person name="Arias T."/>
            <person name="Riano-Pachon D.M."/>
            <person name="Di Stilio V.S."/>
        </authorList>
    </citation>
    <scope>NUCLEOTIDE SEQUENCE [LARGE SCALE GENOMIC DNA]</scope>
    <source>
        <strain evidence="2">cv. WT478/WT964</strain>
        <tissue evidence="1">Leaves</tissue>
    </source>
</reference>
<sequence>VMEENKSTLKENAMNKLKAMRHAFLREFHRRPIAATAATTYAIVVGYCATKVFSCL</sequence>